<keyword evidence="2" id="KW-1133">Transmembrane helix</keyword>
<evidence type="ECO:0000256" key="2">
    <source>
        <dbReference type="SAM" id="Phobius"/>
    </source>
</evidence>
<protein>
    <submittedName>
        <fullName evidence="4">TIGR02099 family protein</fullName>
    </submittedName>
</protein>
<evidence type="ECO:0000313" key="5">
    <source>
        <dbReference type="Proteomes" id="UP000640333"/>
    </source>
</evidence>
<dbReference type="NCBIfam" id="TIGR02099">
    <property type="entry name" value="YhdP family protein"/>
    <property type="match status" value="1"/>
</dbReference>
<dbReference type="Pfam" id="PF13116">
    <property type="entry name" value="YhdP"/>
    <property type="match status" value="1"/>
</dbReference>
<dbReference type="InterPro" id="IPR025263">
    <property type="entry name" value="YhdP_central"/>
</dbReference>
<feature type="region of interest" description="Disordered" evidence="1">
    <location>
        <begin position="1264"/>
        <end position="1284"/>
    </location>
</feature>
<dbReference type="RefSeq" id="WP_193952832.1">
    <property type="nucleotide sequence ID" value="NZ_JADEYS010000007.1"/>
</dbReference>
<dbReference type="PANTHER" id="PTHR38690:SF1">
    <property type="entry name" value="PROTEASE"/>
    <property type="match status" value="1"/>
</dbReference>
<evidence type="ECO:0000313" key="4">
    <source>
        <dbReference type="EMBL" id="MBE9397276.1"/>
    </source>
</evidence>
<keyword evidence="2" id="KW-0472">Membrane</keyword>
<reference evidence="4" key="1">
    <citation type="submission" date="2020-10" db="EMBL/GenBank/DDBJ databases">
        <title>Bacterium isolated from coastal waters sediment.</title>
        <authorList>
            <person name="Chen R.-J."/>
            <person name="Lu D.-C."/>
            <person name="Zhu K.-L."/>
            <person name="Du Z.-J."/>
        </authorList>
    </citation>
    <scope>NUCLEOTIDE SEQUENCE</scope>
    <source>
        <strain evidence="4">N1Y112</strain>
    </source>
</reference>
<name>A0A8J7K9X2_9GAMM</name>
<dbReference type="Proteomes" id="UP000640333">
    <property type="component" value="Unassembled WGS sequence"/>
</dbReference>
<feature type="domain" description="YhdP central" evidence="3">
    <location>
        <begin position="4"/>
        <end position="1261"/>
    </location>
</feature>
<evidence type="ECO:0000256" key="1">
    <source>
        <dbReference type="SAM" id="MobiDB-lite"/>
    </source>
</evidence>
<proteinExistence type="predicted"/>
<gene>
    <name evidence="4" type="ORF">IOQ59_08390</name>
</gene>
<organism evidence="4 5">
    <name type="scientific">Pontibacterium sinense</name>
    <dbReference type="NCBI Taxonomy" id="2781979"/>
    <lineage>
        <taxon>Bacteria</taxon>
        <taxon>Pseudomonadati</taxon>
        <taxon>Pseudomonadota</taxon>
        <taxon>Gammaproteobacteria</taxon>
        <taxon>Oceanospirillales</taxon>
        <taxon>Oceanospirillaceae</taxon>
        <taxon>Pontibacterium</taxon>
    </lineage>
</organism>
<dbReference type="EMBL" id="JADEYS010000007">
    <property type="protein sequence ID" value="MBE9397276.1"/>
    <property type="molecule type" value="Genomic_DNA"/>
</dbReference>
<keyword evidence="5" id="KW-1185">Reference proteome</keyword>
<dbReference type="InterPro" id="IPR011836">
    <property type="entry name" value="YhdP"/>
</dbReference>
<evidence type="ECO:0000259" key="3">
    <source>
        <dbReference type="Pfam" id="PF13116"/>
    </source>
</evidence>
<keyword evidence="2" id="KW-0812">Transmembrane</keyword>
<feature type="transmembrane region" description="Helical" evidence="2">
    <location>
        <begin position="12"/>
        <end position="34"/>
    </location>
</feature>
<sequence>MIARTKKLIWLSYWILVALLGLTALLVVTLRLVYPSLPDYQQSIESHLSEALGSEVTFTRMHTYWRGQNPVLELDGLRISGTTDVTVDSAVLALDLPRSLAFQQLVFTQLDVKQPHIKVVADLPEVSTDDPSSRPLNPDDAKGAQLLSLLLRQERISVSDASIELHVGELPPVTLTSFSAHLRSSGQLHQLKVGAALTAGGVSAPFRFITEVNGSPARRPLNFYFDLPVLPQQVLNPWLQYVGLEPINNLDGGIKLWGAYRRNALEYAYLDTQISTLQAAGQSLTDTQVLLSLQPAESGYQAQLSGKLIANDKPYTLPLVIANWEQGLGLMPDQLSMDSLDLKQLKGWLDGQSFLPHIGQRAVTMLNPRGYIEQLDIRWTSPEWTSFVANADLIDVSVSPWGGAPGLRHITGRLRHDISGGSVDLDNNQFAMSFPDLKMPEWQYDFARGHVNWRLTDSAVEVGSGLLQLKNKDVTASGRFFFRLPYDKDGQTDLTLLIGVRDSLGTAFKDYIPPEEVGVKTHKWLMSAIQGGQVHTGGFMLNANTRSRLSDYQKPVVQLFLDVDKLQFGFDPEWPSVTQGKGYFLYRDFGFLTEASGRLLDSKVQEAWVYSGPGTTRLQILGNVQGDAKDIRKILLQTPIRSEVGSELPRWEWSAKADTQLDIDIALNGKRAPAVSASTRLRDGRFVSVENRLSFEKISGELRFSTKQGLQSNKLDGSLFGQPVKAVIESSRDKERGQQMRLALDGMADIRQVQEWLNQPYLAVSEGKAAYRAELELCTGNPFCNQLKIRSDLVGISVDAPAPFGKGSDEPRLFDVLYTLGDEAQQRIWLNYGGDLRAVFQLSHGKVKAGQLALGADSVKLPTKPGLWIDGTLARLDVAELRRFLTNAEFLPSDTESHTAADSVGTEMPLEDIRLEIGELISGGLTLPQLQILVRNANAGWQINGENQMLKGQLFLPEDRRQISSLTLDYLKIGRDQFSDTGSSHSDAASQDSGFSASELPVIDLNVKAVEVRGKPYGAWSMEMRPDAYGATFQNVRGSMFGVNVSGDARWSTAGIESSAILLNFESETLEPLLKAWQYDRFIESQFLNVDANLVWEGAPWAFSLERLHGHFSLLAKNGRIIEAGGSGQFLRVLGILNLETLGRRLRLDFSDLFAQGLAFDRVNADYTLAHGVAVTRSPFKLKGPSADMKLTGSLDLVKETVDKDMEVVLPVTKNLPLVGVLLGQPQVAGAVYLIDKLIGDRLEKFTTIRYHLSGDWTDPQLELETQKQDDSSPADPIFQQGGE</sequence>
<comment type="caution">
    <text evidence="4">The sequence shown here is derived from an EMBL/GenBank/DDBJ whole genome shotgun (WGS) entry which is preliminary data.</text>
</comment>
<accession>A0A8J7K9X2</accession>
<dbReference type="PANTHER" id="PTHR38690">
    <property type="entry name" value="PROTEASE-RELATED"/>
    <property type="match status" value="1"/>
</dbReference>